<evidence type="ECO:0000313" key="2">
    <source>
        <dbReference type="Proteomes" id="UP000002971"/>
    </source>
</evidence>
<accession>F7R3M6</accession>
<reference evidence="1 2" key="1">
    <citation type="journal article" date="2011" name="J. Bacteriol.">
        <title>Genome Sequence of Lactobacillus ruminis SPM0211, Isolated from a Fecal Sample from a Healthy Korean.</title>
        <authorList>
            <person name="Lee S."/>
            <person name="Cho Y.J."/>
            <person name="Lee A.H."/>
            <person name="Chun J."/>
            <person name="Ha N.J."/>
            <person name="Ko G."/>
        </authorList>
    </citation>
    <scope>NUCLEOTIDE SEQUENCE [LARGE SCALE GENOMIC DNA]</scope>
    <source>
        <strain evidence="1 2">SPM0211</strain>
    </source>
</reference>
<proteinExistence type="predicted"/>
<dbReference type="AlphaFoldDB" id="F7R3M6"/>
<sequence>MKHRTNEGAGRLISSGIFSILRHENRLFVKCRAAYRLLNQCVKTGLRATFFKICP</sequence>
<dbReference type="Proteomes" id="UP000002971">
    <property type="component" value="Unassembled WGS sequence"/>
</dbReference>
<protein>
    <submittedName>
        <fullName evidence="1">Uncharacterized protein</fullName>
    </submittedName>
</protein>
<gene>
    <name evidence="1" type="ORF">LRU_02286</name>
</gene>
<name>F7R3M6_9LACO</name>
<comment type="caution">
    <text evidence="1">The sequence shown here is derived from an EMBL/GenBank/DDBJ whole genome shotgun (WGS) entry which is preliminary data.</text>
</comment>
<evidence type="ECO:0000313" key="1">
    <source>
        <dbReference type="EMBL" id="EGM49552.1"/>
    </source>
</evidence>
<organism evidence="1 2">
    <name type="scientific">Ligilactobacillus ruminis SPM0211</name>
    <dbReference type="NCBI Taxonomy" id="1040964"/>
    <lineage>
        <taxon>Bacteria</taxon>
        <taxon>Bacillati</taxon>
        <taxon>Bacillota</taxon>
        <taxon>Bacilli</taxon>
        <taxon>Lactobacillales</taxon>
        <taxon>Lactobacillaceae</taxon>
        <taxon>Ligilactobacillus</taxon>
    </lineage>
</organism>
<dbReference type="EMBL" id="AFOJ01000009">
    <property type="protein sequence ID" value="EGM49552.1"/>
    <property type="molecule type" value="Genomic_DNA"/>
</dbReference>